<evidence type="ECO:0000256" key="1">
    <source>
        <dbReference type="ARBA" id="ARBA00022737"/>
    </source>
</evidence>
<dbReference type="EMBL" id="AFQF01000419">
    <property type="protein sequence ID" value="EGU88464.1"/>
    <property type="molecule type" value="Genomic_DNA"/>
</dbReference>
<name>F9F3P3_FUSOF</name>
<dbReference type="InterPro" id="IPR002110">
    <property type="entry name" value="Ankyrin_rpt"/>
</dbReference>
<dbReference type="AlphaFoldDB" id="F9F3P3"/>
<dbReference type="OrthoDB" id="539213at2759"/>
<dbReference type="SMART" id="SM00248">
    <property type="entry name" value="ANK"/>
    <property type="match status" value="3"/>
</dbReference>
<reference evidence="4" key="1">
    <citation type="journal article" date="2012" name="Mol. Plant Microbe Interact.">
        <title>A highly conserved effector in Fusarium oxysporum is required for full virulence on Arabidopsis.</title>
        <authorList>
            <person name="Thatcher L.F."/>
            <person name="Gardiner D.M."/>
            <person name="Kazan K."/>
            <person name="Manners J."/>
        </authorList>
    </citation>
    <scope>NUCLEOTIDE SEQUENCE [LARGE SCALE GENOMIC DNA]</scope>
    <source>
        <strain evidence="4">Fo5176</strain>
    </source>
</reference>
<comment type="caution">
    <text evidence="4">The sequence shown here is derived from an EMBL/GenBank/DDBJ whole genome shotgun (WGS) entry which is preliminary data.</text>
</comment>
<protein>
    <submittedName>
        <fullName evidence="4">Uncharacterized protein</fullName>
    </submittedName>
</protein>
<proteinExistence type="predicted"/>
<dbReference type="PROSITE" id="PS50297">
    <property type="entry name" value="ANK_REP_REGION"/>
    <property type="match status" value="1"/>
</dbReference>
<organism evidence="4">
    <name type="scientific">Fusarium oxysporum (strain Fo5176)</name>
    <name type="common">Fusarium vascular wilt</name>
    <dbReference type="NCBI Taxonomy" id="660025"/>
    <lineage>
        <taxon>Eukaryota</taxon>
        <taxon>Fungi</taxon>
        <taxon>Dikarya</taxon>
        <taxon>Ascomycota</taxon>
        <taxon>Pezizomycotina</taxon>
        <taxon>Sordariomycetes</taxon>
        <taxon>Hypocreomycetidae</taxon>
        <taxon>Hypocreales</taxon>
        <taxon>Nectriaceae</taxon>
        <taxon>Fusarium</taxon>
        <taxon>Fusarium oxysporum species complex</taxon>
    </lineage>
</organism>
<dbReference type="InterPro" id="IPR036770">
    <property type="entry name" value="Ankyrin_rpt-contain_sf"/>
</dbReference>
<feature type="non-terminal residue" evidence="4">
    <location>
        <position position="1"/>
    </location>
</feature>
<evidence type="ECO:0000256" key="2">
    <source>
        <dbReference type="ARBA" id="ARBA00023043"/>
    </source>
</evidence>
<dbReference type="SUPFAM" id="SSF48403">
    <property type="entry name" value="Ankyrin repeat"/>
    <property type="match status" value="1"/>
</dbReference>
<dbReference type="PROSITE" id="PS50088">
    <property type="entry name" value="ANK_REPEAT"/>
    <property type="match status" value="1"/>
</dbReference>
<accession>F9F3P3</accession>
<dbReference type="PANTHER" id="PTHR24198:SF165">
    <property type="entry name" value="ANKYRIN REPEAT-CONTAINING PROTEIN-RELATED"/>
    <property type="match status" value="1"/>
</dbReference>
<evidence type="ECO:0000313" key="4">
    <source>
        <dbReference type="EMBL" id="EGU88464.1"/>
    </source>
</evidence>
<evidence type="ECO:0000256" key="3">
    <source>
        <dbReference type="PROSITE-ProRule" id="PRU00023"/>
    </source>
</evidence>
<keyword evidence="1" id="KW-0677">Repeat</keyword>
<gene>
    <name evidence="4" type="ORF">FOXB_01018</name>
</gene>
<dbReference type="PANTHER" id="PTHR24198">
    <property type="entry name" value="ANKYRIN REPEAT AND PROTEIN KINASE DOMAIN-CONTAINING PROTEIN"/>
    <property type="match status" value="1"/>
</dbReference>
<dbReference type="STRING" id="660025.F9F3P3"/>
<feature type="repeat" description="ANK" evidence="3">
    <location>
        <begin position="26"/>
        <end position="50"/>
    </location>
</feature>
<dbReference type="Gene3D" id="1.25.40.20">
    <property type="entry name" value="Ankyrin repeat-containing domain"/>
    <property type="match status" value="1"/>
</dbReference>
<dbReference type="Pfam" id="PF12796">
    <property type="entry name" value="Ank_2"/>
    <property type="match status" value="1"/>
</dbReference>
<keyword evidence="2 3" id="KW-0040">ANK repeat</keyword>
<sequence>SGNGHIDVVKLLLPTLGVEANNRDNHGRTALFFAARFGYDNVVKTLLADGRIDTDIKDWYHSTSLFTAVRNGHFAVVEVLLATGRMALGAEDGFGRSLFWWARRSGGLRVLELLVQHAGKTGIQIPDDPAPVNAIPILFDDKSAWCDACTLSIKEGCGYRCDNDIYRVQDDIDDTKALLDLARAAQVLNVGGFTLNFRIKVSSGFRDWLEAPDATIGFNKAGKKMHPGTGLWLVKVDYVAVHRTC</sequence>